<feature type="domain" description="Enoyl reductase (ER)" evidence="4">
    <location>
        <begin position="41"/>
        <end position="374"/>
    </location>
</feature>
<dbReference type="PANTHER" id="PTHR44054">
    <property type="entry name" value="SYNAPTIC VESICLE MEMBRANE PROTEIN VAT-1 HOMOLOG-LIKE"/>
    <property type="match status" value="1"/>
</dbReference>
<dbReference type="HOGENOM" id="CLU_026673_3_1_1"/>
<dbReference type="Pfam" id="PF08240">
    <property type="entry name" value="ADH_N"/>
    <property type="match status" value="1"/>
</dbReference>
<keyword evidence="6" id="KW-1185">Reference proteome</keyword>
<reference evidence="5" key="2">
    <citation type="submission" date="2015-02" db="UniProtKB">
        <authorList>
            <consortium name="EnsemblMetazoa"/>
        </authorList>
    </citation>
    <scope>IDENTIFICATION</scope>
</reference>
<comment type="similarity">
    <text evidence="1">Belongs to the zinc-containing alcohol dehydrogenase family. Quinone oxidoreductase subfamily.</text>
</comment>
<dbReference type="Proteomes" id="UP000014500">
    <property type="component" value="Unassembled WGS sequence"/>
</dbReference>
<reference evidence="6" key="1">
    <citation type="submission" date="2011-05" db="EMBL/GenBank/DDBJ databases">
        <authorList>
            <person name="Richards S.R."/>
            <person name="Qu J."/>
            <person name="Jiang H."/>
            <person name="Jhangiani S.N."/>
            <person name="Agravi P."/>
            <person name="Goodspeed R."/>
            <person name="Gross S."/>
            <person name="Mandapat C."/>
            <person name="Jackson L."/>
            <person name="Mathew T."/>
            <person name="Pu L."/>
            <person name="Thornton R."/>
            <person name="Saada N."/>
            <person name="Wilczek-Boney K.B."/>
            <person name="Lee S."/>
            <person name="Kovar C."/>
            <person name="Wu Y."/>
            <person name="Scherer S.E."/>
            <person name="Worley K.C."/>
            <person name="Muzny D.M."/>
            <person name="Gibbs R."/>
        </authorList>
    </citation>
    <scope>NUCLEOTIDE SEQUENCE</scope>
    <source>
        <strain evidence="6">Brora</strain>
    </source>
</reference>
<dbReference type="SUPFAM" id="SSF51735">
    <property type="entry name" value="NAD(P)-binding Rossmann-fold domains"/>
    <property type="match status" value="1"/>
</dbReference>
<dbReference type="GO" id="GO:0016491">
    <property type="term" value="F:oxidoreductase activity"/>
    <property type="evidence" value="ECO:0007669"/>
    <property type="project" value="UniProtKB-KW"/>
</dbReference>
<dbReference type="InterPro" id="IPR011032">
    <property type="entry name" value="GroES-like_sf"/>
</dbReference>
<dbReference type="CDD" id="cd08275">
    <property type="entry name" value="MDR3"/>
    <property type="match status" value="1"/>
</dbReference>
<dbReference type="SMART" id="SM00829">
    <property type="entry name" value="PKS_ER"/>
    <property type="match status" value="1"/>
</dbReference>
<dbReference type="PhylomeDB" id="T1IYY4"/>
<dbReference type="EMBL" id="JH431701">
    <property type="status" value="NOT_ANNOTATED_CDS"/>
    <property type="molecule type" value="Genomic_DNA"/>
</dbReference>
<evidence type="ECO:0000313" key="5">
    <source>
        <dbReference type="EnsemblMetazoa" id="SMAR006452-PA"/>
    </source>
</evidence>
<proteinExistence type="inferred from homology"/>
<dbReference type="Pfam" id="PF13602">
    <property type="entry name" value="ADH_zinc_N_2"/>
    <property type="match status" value="1"/>
</dbReference>
<evidence type="ECO:0000313" key="6">
    <source>
        <dbReference type="Proteomes" id="UP000014500"/>
    </source>
</evidence>
<dbReference type="PANTHER" id="PTHR44054:SF2">
    <property type="entry name" value="SYNAPTIC VESICLE MEMBRANE PROTEIN VAT-1 HOMOLOG-LIKE"/>
    <property type="match status" value="1"/>
</dbReference>
<dbReference type="AlphaFoldDB" id="T1IYY4"/>
<evidence type="ECO:0000259" key="4">
    <source>
        <dbReference type="SMART" id="SM00829"/>
    </source>
</evidence>
<dbReference type="InterPro" id="IPR052100">
    <property type="entry name" value="SV-ATPase_mito-regulator"/>
</dbReference>
<evidence type="ECO:0000256" key="2">
    <source>
        <dbReference type="ARBA" id="ARBA00023002"/>
    </source>
</evidence>
<dbReference type="OMA" id="LVHPVID"/>
<dbReference type="InterPro" id="IPR020843">
    <property type="entry name" value="ER"/>
</dbReference>
<dbReference type="STRING" id="126957.T1IYY4"/>
<protein>
    <recommendedName>
        <fullName evidence="4">Enoyl reductase (ER) domain-containing protein</fullName>
    </recommendedName>
</protein>
<dbReference type="Gene3D" id="3.40.50.720">
    <property type="entry name" value="NAD(P)-binding Rossmann-like Domain"/>
    <property type="match status" value="1"/>
</dbReference>
<dbReference type="EnsemblMetazoa" id="SMAR006452-RA">
    <property type="protein sequence ID" value="SMAR006452-PA"/>
    <property type="gene ID" value="SMAR006452"/>
</dbReference>
<feature type="compositionally biased region" description="Basic and acidic residues" evidence="3">
    <location>
        <begin position="1"/>
        <end position="11"/>
    </location>
</feature>
<dbReference type="GO" id="GO:0008270">
    <property type="term" value="F:zinc ion binding"/>
    <property type="evidence" value="ECO:0007669"/>
    <property type="project" value="InterPro"/>
</dbReference>
<dbReference type="InterPro" id="IPR036291">
    <property type="entry name" value="NAD(P)-bd_dom_sf"/>
</dbReference>
<keyword evidence="2" id="KW-0560">Oxidoreductase</keyword>
<organism evidence="5 6">
    <name type="scientific">Strigamia maritima</name>
    <name type="common">European centipede</name>
    <name type="synonym">Geophilus maritimus</name>
    <dbReference type="NCBI Taxonomy" id="126957"/>
    <lineage>
        <taxon>Eukaryota</taxon>
        <taxon>Metazoa</taxon>
        <taxon>Ecdysozoa</taxon>
        <taxon>Arthropoda</taxon>
        <taxon>Myriapoda</taxon>
        <taxon>Chilopoda</taxon>
        <taxon>Pleurostigmophora</taxon>
        <taxon>Geophilomorpha</taxon>
        <taxon>Linotaeniidae</taxon>
        <taxon>Strigamia</taxon>
    </lineage>
</organism>
<evidence type="ECO:0000256" key="1">
    <source>
        <dbReference type="ARBA" id="ARBA00010371"/>
    </source>
</evidence>
<dbReference type="SUPFAM" id="SSF50129">
    <property type="entry name" value="GroES-like"/>
    <property type="match status" value="1"/>
</dbReference>
<dbReference type="eggNOG" id="KOG1198">
    <property type="taxonomic scope" value="Eukaryota"/>
</dbReference>
<dbReference type="InterPro" id="IPR013154">
    <property type="entry name" value="ADH-like_N"/>
</dbReference>
<feature type="region of interest" description="Disordered" evidence="3">
    <location>
        <begin position="1"/>
        <end position="31"/>
    </location>
</feature>
<dbReference type="PROSITE" id="PS01162">
    <property type="entry name" value="QOR_ZETA_CRYSTAL"/>
    <property type="match status" value="1"/>
</dbReference>
<feature type="compositionally biased region" description="Basic and acidic residues" evidence="3">
    <location>
        <begin position="19"/>
        <end position="31"/>
    </location>
</feature>
<name>T1IYY4_STRMM</name>
<dbReference type="Gene3D" id="3.90.180.10">
    <property type="entry name" value="Medium-chain alcohol dehydrogenases, catalytic domain"/>
    <property type="match status" value="1"/>
</dbReference>
<accession>T1IYY4</accession>
<evidence type="ECO:0000256" key="3">
    <source>
        <dbReference type="SAM" id="MobiDB-lite"/>
    </source>
</evidence>
<dbReference type="InterPro" id="IPR002364">
    <property type="entry name" value="Quin_OxRdtase/zeta-crystal_CS"/>
</dbReference>
<sequence length="395" mass="43352">MADTASEKPEENATEPEVATEKAEEAQPPKEMRAVVTTAFGGLKYVKLAKKPEPVAGDGEVLVRVKSCGINFLDLMLVKQGADDNSTKSPLILGFECAGEIEAAGENVTTYKPGDKVVLLTESKAWAELVVIPTKYVYKLPVGMSFQDAAAITMNFVTAYILLFDIGGLQKGKSVLVHSAAGGVGQAIAQLCKTVEDVTVLGVCSQTKHEAIKDTFTHLFDRSQDYSAEVKKISPDGVDLVLDCLCGEDCNRGYSLLKPMGKYVLYGVTNVTGEAFRLFNLFGNAKAKWQMTKVNPINPIKLYEENKSVAGFNLRHLLFQQGQHDYVRSVVEKVLHLWQNGKIKSVIDSTWALEDIVEAMQKIHDRKNVGKIVIDMSMEPKPKPPPQVNKETQTN</sequence>